<feature type="domain" description="EAL" evidence="5">
    <location>
        <begin position="809"/>
        <end position="1063"/>
    </location>
</feature>
<proteinExistence type="inferred from homology"/>
<name>A0A972F6N6_9RHOO</name>
<dbReference type="CDD" id="cd12107">
    <property type="entry name" value="Hemerythrin"/>
    <property type="match status" value="1"/>
</dbReference>
<dbReference type="PANTHER" id="PTHR44757">
    <property type="entry name" value="DIGUANYLATE CYCLASE DGCP"/>
    <property type="match status" value="1"/>
</dbReference>
<dbReference type="InterPro" id="IPR012312">
    <property type="entry name" value="Hemerythrin-like"/>
</dbReference>
<dbReference type="PROSITE" id="PS50883">
    <property type="entry name" value="EAL"/>
    <property type="match status" value="1"/>
</dbReference>
<dbReference type="NCBIfam" id="NF033749">
    <property type="entry name" value="bact_hemeryth"/>
    <property type="match status" value="1"/>
</dbReference>
<dbReference type="InterPro" id="IPR000160">
    <property type="entry name" value="GGDEF_dom"/>
</dbReference>
<dbReference type="InterPro" id="IPR029016">
    <property type="entry name" value="GAF-like_dom_sf"/>
</dbReference>
<dbReference type="InterPro" id="IPR052155">
    <property type="entry name" value="Biofilm_reg_signaling"/>
</dbReference>
<dbReference type="InterPro" id="IPR035938">
    <property type="entry name" value="Hemerythrin-like_sf"/>
</dbReference>
<dbReference type="PROSITE" id="PS50887">
    <property type="entry name" value="GGDEF"/>
    <property type="match status" value="1"/>
</dbReference>
<evidence type="ECO:0000259" key="4">
    <source>
        <dbReference type="PROSITE" id="PS50112"/>
    </source>
</evidence>
<dbReference type="SUPFAM" id="SSF55781">
    <property type="entry name" value="GAF domain-like"/>
    <property type="match status" value="1"/>
</dbReference>
<protein>
    <submittedName>
        <fullName evidence="7">Bacteriohemerythrin</fullName>
    </submittedName>
</protein>
<dbReference type="SMART" id="SM00052">
    <property type="entry name" value="EAL"/>
    <property type="match status" value="1"/>
</dbReference>
<dbReference type="Gene3D" id="3.30.450.40">
    <property type="match status" value="1"/>
</dbReference>
<dbReference type="Pfam" id="PF01590">
    <property type="entry name" value="GAF"/>
    <property type="match status" value="1"/>
</dbReference>
<dbReference type="InterPro" id="IPR043128">
    <property type="entry name" value="Rev_trsase/Diguanyl_cyclase"/>
</dbReference>
<evidence type="ECO:0000256" key="2">
    <source>
        <dbReference type="ARBA" id="ARBA00022723"/>
    </source>
</evidence>
<dbReference type="InterPro" id="IPR000014">
    <property type="entry name" value="PAS"/>
</dbReference>
<dbReference type="InterPro" id="IPR003018">
    <property type="entry name" value="GAF"/>
</dbReference>
<dbReference type="InterPro" id="IPR012827">
    <property type="entry name" value="Hemerythrin_metal-bd"/>
</dbReference>
<evidence type="ECO:0000256" key="1">
    <source>
        <dbReference type="ARBA" id="ARBA00010587"/>
    </source>
</evidence>
<dbReference type="EMBL" id="WTVM01000026">
    <property type="protein sequence ID" value="NMG02561.1"/>
    <property type="molecule type" value="Genomic_DNA"/>
</dbReference>
<dbReference type="SMART" id="SM00065">
    <property type="entry name" value="GAF"/>
    <property type="match status" value="1"/>
</dbReference>
<comment type="caution">
    <text evidence="7">The sequence shown here is derived from an EMBL/GenBank/DDBJ whole genome shotgun (WGS) entry which is preliminary data.</text>
</comment>
<dbReference type="CDD" id="cd01948">
    <property type="entry name" value="EAL"/>
    <property type="match status" value="1"/>
</dbReference>
<evidence type="ECO:0000313" key="8">
    <source>
        <dbReference type="Proteomes" id="UP000599523"/>
    </source>
</evidence>
<dbReference type="Gene3D" id="3.20.20.450">
    <property type="entry name" value="EAL domain"/>
    <property type="match status" value="1"/>
</dbReference>
<dbReference type="Proteomes" id="UP000599523">
    <property type="component" value="Unassembled WGS sequence"/>
</dbReference>
<dbReference type="Pfam" id="PF00990">
    <property type="entry name" value="GGDEF"/>
    <property type="match status" value="1"/>
</dbReference>
<evidence type="ECO:0000259" key="5">
    <source>
        <dbReference type="PROSITE" id="PS50883"/>
    </source>
</evidence>
<dbReference type="Gene3D" id="1.20.120.50">
    <property type="entry name" value="Hemerythrin-like"/>
    <property type="match status" value="1"/>
</dbReference>
<comment type="similarity">
    <text evidence="1">Belongs to the hemerythrin family.</text>
</comment>
<dbReference type="InterPro" id="IPR001633">
    <property type="entry name" value="EAL_dom"/>
</dbReference>
<reference evidence="7" key="1">
    <citation type="submission" date="2019-12" db="EMBL/GenBank/DDBJ databases">
        <title>Comparative genomics gives insights into the taxonomy of the Azoarcus-Aromatoleum group and reveals separate origins of nif in the plant-associated Azoarcus and non-plant-associated Aromatoleum sub-groups.</title>
        <authorList>
            <person name="Lafos M."/>
            <person name="Maluk M."/>
            <person name="Batista M."/>
            <person name="Junghare M."/>
            <person name="Carmona M."/>
            <person name="Faoro H."/>
            <person name="Cruz L.M."/>
            <person name="Battistoni F."/>
            <person name="De Souza E."/>
            <person name="Pedrosa F."/>
            <person name="Chen W.-M."/>
            <person name="Poole P.S."/>
            <person name="Dixon R.A."/>
            <person name="James E.K."/>
        </authorList>
    </citation>
    <scope>NUCLEOTIDE SEQUENCE</scope>
    <source>
        <strain evidence="7">NSC3</strain>
    </source>
</reference>
<dbReference type="Gene3D" id="3.30.70.270">
    <property type="match status" value="1"/>
</dbReference>
<evidence type="ECO:0000256" key="3">
    <source>
        <dbReference type="ARBA" id="ARBA00023004"/>
    </source>
</evidence>
<dbReference type="SUPFAM" id="SSF141868">
    <property type="entry name" value="EAL domain-like"/>
    <property type="match status" value="1"/>
</dbReference>
<dbReference type="PANTHER" id="PTHR44757:SF2">
    <property type="entry name" value="BIOFILM ARCHITECTURE MAINTENANCE PROTEIN MBAA"/>
    <property type="match status" value="1"/>
</dbReference>
<dbReference type="Pfam" id="PF13188">
    <property type="entry name" value="PAS_8"/>
    <property type="match status" value="2"/>
</dbReference>
<accession>A0A972F6N6</accession>
<dbReference type="AlphaFoldDB" id="A0A972F6N6"/>
<sequence length="1077" mass="120401">MQLPTDLFPWHESFETGIGVIDDQHRGLVALLNRLAHEAVAESNAGETNLVLDQLVDYAARHFSTEEAIWREHLADTPDEVLHRESHAHFLAEIDRLRTAHQASAPVDWARDTITFLARWLIAHILESDQRMAFAVKARLERLPSDLARVRARERMHHSTQVMVETILELYGRHASAALQLKQELTSHQQAKTALKRQQAYRSLIMRLGMSFINLPGEALDAAIRDALAEMSAFFHADRAYVFRYDLAAQTASNTHEWCAPGIEPMITELQGLPLALNPEFMEAHLRGEPFVVPDVETLADGPMKSLFKGQNIRSLLTTPLLNGDTCLGFVGFDSVHDWRDYGQDEREALELFANLLTSIAQRVEVATALREKTAALAVAHNRMVKILDGTNAALYVADMKTYEVLFINSHARELLGDIVGKTCWKAIQGKNDGPCDFCTNPQLLHADGTPGPTVVWEHYNPVLERWYQLHDQAIPWDDGRIVRLEIALDVTERKQLEQSLRDSEARYRQLFEQSRDALMIVAPPDWRFVAGNSAVVELFGAQSLDELLATSPSDLSPPSQPDGSISRDRVVELIETTLREGSWFGEWAHRRLDGRDIICTLLLNRTELSGQTVIQGTIRDITLQKAQQRQLERIAHYDPLTGLPNRALLADRMQQAMAQANRRGTTLAIAYLDLDGFKAVNDRHGHDAGDRLLVVAANRMRQALRETDTLARLGGDEFVVVLADLPTSEACIPTLTRLLDAASKETQDGGFLLRVSASLGVTFYPQSEAIDADQLLRQADQAMYQAKLSGKNRYHLFDVARDQAVRGHHESIARLSRALQEREFVLHYQPQINMRSGAAVGFEALIRWQHPDGSLRSPADFLPLIEGHPLELELGAWVIDTALRQMQTWRDNGLDMPVSVNIAAGQLQSPGFVQSLSALLGRYPRLPAECLQLEILESSALQDLELITQVMSDCRSLGLAFAIDDFGTGYSSLTYLKRLPAGTLKIDRSFVRDMLIDPDDHAILEGVLGLAHAFDLEAVAEGVEHIEQGEALLDMGCELAQGFGIGRPMPAAEIAEWVSNWRCPEAWLRRVTTKSQ</sequence>
<dbReference type="Gene3D" id="3.30.450.20">
    <property type="entry name" value="PAS domain"/>
    <property type="match status" value="2"/>
</dbReference>
<dbReference type="SMART" id="SM00267">
    <property type="entry name" value="GGDEF"/>
    <property type="match status" value="1"/>
</dbReference>
<keyword evidence="2" id="KW-0479">Metal-binding</keyword>
<dbReference type="InterPro" id="IPR029787">
    <property type="entry name" value="Nucleotide_cyclase"/>
</dbReference>
<dbReference type="Pfam" id="PF01814">
    <property type="entry name" value="Hemerythrin"/>
    <property type="match status" value="1"/>
</dbReference>
<feature type="domain" description="PAS" evidence="4">
    <location>
        <begin position="380"/>
        <end position="417"/>
    </location>
</feature>
<dbReference type="NCBIfam" id="TIGR02481">
    <property type="entry name" value="hemeryth_dom"/>
    <property type="match status" value="1"/>
</dbReference>
<feature type="domain" description="GGDEF" evidence="6">
    <location>
        <begin position="666"/>
        <end position="800"/>
    </location>
</feature>
<dbReference type="InterPro" id="IPR035919">
    <property type="entry name" value="EAL_sf"/>
</dbReference>
<gene>
    <name evidence="7" type="ORF">GPA21_06210</name>
</gene>
<dbReference type="NCBIfam" id="TIGR00254">
    <property type="entry name" value="GGDEF"/>
    <property type="match status" value="1"/>
</dbReference>
<dbReference type="GO" id="GO:0046872">
    <property type="term" value="F:metal ion binding"/>
    <property type="evidence" value="ECO:0007669"/>
    <property type="project" value="UniProtKB-KW"/>
</dbReference>
<dbReference type="RefSeq" id="WP_168987346.1">
    <property type="nucleotide sequence ID" value="NZ_CAWPHM010000188.1"/>
</dbReference>
<dbReference type="SMART" id="SM00091">
    <property type="entry name" value="PAS"/>
    <property type="match status" value="2"/>
</dbReference>
<dbReference type="SUPFAM" id="SSF55073">
    <property type="entry name" value="Nucleotide cyclase"/>
    <property type="match status" value="1"/>
</dbReference>
<keyword evidence="3" id="KW-0408">Iron</keyword>
<dbReference type="GO" id="GO:0003824">
    <property type="term" value="F:catalytic activity"/>
    <property type="evidence" value="ECO:0007669"/>
    <property type="project" value="UniProtKB-ARBA"/>
</dbReference>
<dbReference type="CDD" id="cd01949">
    <property type="entry name" value="GGDEF"/>
    <property type="match status" value="1"/>
</dbReference>
<keyword evidence="8" id="KW-1185">Reference proteome</keyword>
<dbReference type="PROSITE" id="PS50112">
    <property type="entry name" value="PAS"/>
    <property type="match status" value="1"/>
</dbReference>
<dbReference type="NCBIfam" id="TIGR00229">
    <property type="entry name" value="sensory_box"/>
    <property type="match status" value="1"/>
</dbReference>
<organism evidence="7 8">
    <name type="scientific">Azoarcus taiwanensis</name>
    <dbReference type="NCBI Taxonomy" id="666964"/>
    <lineage>
        <taxon>Bacteria</taxon>
        <taxon>Pseudomonadati</taxon>
        <taxon>Pseudomonadota</taxon>
        <taxon>Betaproteobacteria</taxon>
        <taxon>Rhodocyclales</taxon>
        <taxon>Zoogloeaceae</taxon>
        <taxon>Azoarcus</taxon>
    </lineage>
</organism>
<evidence type="ECO:0000313" key="7">
    <source>
        <dbReference type="EMBL" id="NMG02561.1"/>
    </source>
</evidence>
<dbReference type="SUPFAM" id="SSF47188">
    <property type="entry name" value="Hemerythrin-like"/>
    <property type="match status" value="1"/>
</dbReference>
<dbReference type="SUPFAM" id="SSF55785">
    <property type="entry name" value="PYP-like sensor domain (PAS domain)"/>
    <property type="match status" value="2"/>
</dbReference>
<dbReference type="InterPro" id="IPR035965">
    <property type="entry name" value="PAS-like_dom_sf"/>
</dbReference>
<dbReference type="Pfam" id="PF00563">
    <property type="entry name" value="EAL"/>
    <property type="match status" value="1"/>
</dbReference>
<dbReference type="FunFam" id="3.30.70.270:FF:000001">
    <property type="entry name" value="Diguanylate cyclase domain protein"/>
    <property type="match status" value="1"/>
</dbReference>
<evidence type="ECO:0000259" key="6">
    <source>
        <dbReference type="PROSITE" id="PS50887"/>
    </source>
</evidence>